<keyword evidence="3" id="KW-0479">Metal-binding</keyword>
<dbReference type="SUPFAM" id="SSF54292">
    <property type="entry name" value="2Fe-2S ferredoxin-like"/>
    <property type="match status" value="1"/>
</dbReference>
<sequence>MVQIQAQGKTITCEPGANLRKVLLENGVDLYNGQASLINCHGFGTCGTCCVEIEGEVSEPQGKEKIRLSLPPHSSKNQRRLACQVKVLGDIKVKKYDGFWGQGSQTTWTP</sequence>
<dbReference type="Gene3D" id="3.10.20.30">
    <property type="match status" value="1"/>
</dbReference>
<dbReference type="InterPro" id="IPR001055">
    <property type="entry name" value="Adrenodoxin-like"/>
</dbReference>
<keyword evidence="5" id="KW-0411">Iron-sulfur</keyword>
<dbReference type="CDD" id="cd00207">
    <property type="entry name" value="fer2"/>
    <property type="match status" value="1"/>
</dbReference>
<dbReference type="Proteomes" id="UP000184315">
    <property type="component" value="Unassembled WGS sequence"/>
</dbReference>
<evidence type="ECO:0000256" key="2">
    <source>
        <dbReference type="ARBA" id="ARBA00022714"/>
    </source>
</evidence>
<dbReference type="AlphaFoldDB" id="A0A1J1LJ83"/>
<evidence type="ECO:0000313" key="9">
    <source>
        <dbReference type="Proteomes" id="UP000184315"/>
    </source>
</evidence>
<gene>
    <name evidence="8" type="ORF">PL9214340002</name>
</gene>
<dbReference type="EMBL" id="CZDF01000138">
    <property type="protein sequence ID" value="CUR31940.1"/>
    <property type="molecule type" value="Genomic_DNA"/>
</dbReference>
<keyword evidence="9" id="KW-1185">Reference proteome</keyword>
<dbReference type="GO" id="GO:0051537">
    <property type="term" value="F:2 iron, 2 sulfur cluster binding"/>
    <property type="evidence" value="ECO:0007669"/>
    <property type="project" value="UniProtKB-KW"/>
</dbReference>
<dbReference type="InterPro" id="IPR036010">
    <property type="entry name" value="2Fe-2S_ferredoxin-like_sf"/>
</dbReference>
<keyword evidence="2" id="KW-0001">2Fe-2S</keyword>
<evidence type="ECO:0000256" key="1">
    <source>
        <dbReference type="ARBA" id="ARBA00010914"/>
    </source>
</evidence>
<evidence type="ECO:0000313" key="8">
    <source>
        <dbReference type="EMBL" id="CUR31940.1"/>
    </source>
</evidence>
<dbReference type="OrthoDB" id="425218at2"/>
<dbReference type="PANTHER" id="PTHR23426">
    <property type="entry name" value="FERREDOXIN/ADRENODOXIN"/>
    <property type="match status" value="1"/>
</dbReference>
<name>A0A1J1LJ83_9CYAN</name>
<reference evidence="9" key="1">
    <citation type="submission" date="2015-10" db="EMBL/GenBank/DDBJ databases">
        <authorList>
            <person name="Regsiter A."/>
            <person name="william w."/>
        </authorList>
    </citation>
    <scope>NUCLEOTIDE SEQUENCE [LARGE SCALE GENOMIC DNA]</scope>
</reference>
<comment type="similarity">
    <text evidence="1">Belongs to the adrenodoxin/putidaredoxin family.</text>
</comment>
<protein>
    <recommendedName>
        <fullName evidence="7">2Fe-2S ferredoxin-type domain-containing protein</fullName>
    </recommendedName>
</protein>
<evidence type="ECO:0000256" key="5">
    <source>
        <dbReference type="ARBA" id="ARBA00023014"/>
    </source>
</evidence>
<proteinExistence type="inferred from homology"/>
<dbReference type="STRING" id="671072.PL9214340002"/>
<dbReference type="GO" id="GO:0046872">
    <property type="term" value="F:metal ion binding"/>
    <property type="evidence" value="ECO:0007669"/>
    <property type="project" value="UniProtKB-KW"/>
</dbReference>
<comment type="cofactor">
    <cofactor evidence="6">
        <name>[2Fe-2S] cluster</name>
        <dbReference type="ChEBI" id="CHEBI:190135"/>
    </cofactor>
</comment>
<evidence type="ECO:0000256" key="3">
    <source>
        <dbReference type="ARBA" id="ARBA00022723"/>
    </source>
</evidence>
<dbReference type="InterPro" id="IPR001041">
    <property type="entry name" value="2Fe-2S_ferredoxin-type"/>
</dbReference>
<evidence type="ECO:0000259" key="7">
    <source>
        <dbReference type="PROSITE" id="PS51085"/>
    </source>
</evidence>
<dbReference type="GO" id="GO:0140647">
    <property type="term" value="P:P450-containing electron transport chain"/>
    <property type="evidence" value="ECO:0007669"/>
    <property type="project" value="InterPro"/>
</dbReference>
<dbReference type="RefSeq" id="WP_072718761.1">
    <property type="nucleotide sequence ID" value="NZ_LN889787.1"/>
</dbReference>
<evidence type="ECO:0000256" key="6">
    <source>
        <dbReference type="ARBA" id="ARBA00034078"/>
    </source>
</evidence>
<evidence type="ECO:0000256" key="4">
    <source>
        <dbReference type="ARBA" id="ARBA00023004"/>
    </source>
</evidence>
<keyword evidence="4" id="KW-0408">Iron</keyword>
<dbReference type="GO" id="GO:0009055">
    <property type="term" value="F:electron transfer activity"/>
    <property type="evidence" value="ECO:0007669"/>
    <property type="project" value="TreeGrafter"/>
</dbReference>
<dbReference type="InterPro" id="IPR012675">
    <property type="entry name" value="Beta-grasp_dom_sf"/>
</dbReference>
<dbReference type="PANTHER" id="PTHR23426:SF65">
    <property type="entry name" value="FERREDOXIN-2, MITOCHONDRIAL"/>
    <property type="match status" value="1"/>
</dbReference>
<accession>A0A1J1LJ83</accession>
<dbReference type="Pfam" id="PF00111">
    <property type="entry name" value="Fer2"/>
    <property type="match status" value="1"/>
</dbReference>
<feature type="domain" description="2Fe-2S ferredoxin-type" evidence="7">
    <location>
        <begin position="1"/>
        <end position="99"/>
    </location>
</feature>
<dbReference type="PROSITE" id="PS51085">
    <property type="entry name" value="2FE2S_FER_2"/>
    <property type="match status" value="1"/>
</dbReference>
<organism evidence="8 9">
    <name type="scientific">Planktothrix tepida PCC 9214</name>
    <dbReference type="NCBI Taxonomy" id="671072"/>
    <lineage>
        <taxon>Bacteria</taxon>
        <taxon>Bacillati</taxon>
        <taxon>Cyanobacteriota</taxon>
        <taxon>Cyanophyceae</taxon>
        <taxon>Oscillatoriophycideae</taxon>
        <taxon>Oscillatoriales</taxon>
        <taxon>Microcoleaceae</taxon>
        <taxon>Planktothrix</taxon>
    </lineage>
</organism>